<evidence type="ECO:0000313" key="10">
    <source>
        <dbReference type="Proteomes" id="UP001329313"/>
    </source>
</evidence>
<dbReference type="RefSeq" id="WP_330171207.1">
    <property type="nucleotide sequence ID" value="NZ_CP137080.1"/>
</dbReference>
<organism evidence="9 10">
    <name type="scientific">Microbacterium limosum</name>
    <dbReference type="NCBI Taxonomy" id="3079935"/>
    <lineage>
        <taxon>Bacteria</taxon>
        <taxon>Bacillati</taxon>
        <taxon>Actinomycetota</taxon>
        <taxon>Actinomycetes</taxon>
        <taxon>Micrococcales</taxon>
        <taxon>Microbacteriaceae</taxon>
        <taxon>Microbacterium</taxon>
    </lineage>
</organism>
<dbReference type="AlphaFoldDB" id="A0AAU0MI36"/>
<keyword evidence="10" id="KW-1185">Reference proteome</keyword>
<evidence type="ECO:0000256" key="7">
    <source>
        <dbReference type="RuleBase" id="RU363032"/>
    </source>
</evidence>
<keyword evidence="2 7" id="KW-0813">Transport</keyword>
<evidence type="ECO:0000256" key="5">
    <source>
        <dbReference type="ARBA" id="ARBA00022989"/>
    </source>
</evidence>
<feature type="domain" description="ABC transmembrane type-1" evidence="8">
    <location>
        <begin position="59"/>
        <end position="243"/>
    </location>
</feature>
<feature type="transmembrane region" description="Helical" evidence="7">
    <location>
        <begin position="108"/>
        <end position="138"/>
    </location>
</feature>
<dbReference type="SUPFAM" id="SSF161098">
    <property type="entry name" value="MetI-like"/>
    <property type="match status" value="1"/>
</dbReference>
<dbReference type="InterPro" id="IPR035906">
    <property type="entry name" value="MetI-like_sf"/>
</dbReference>
<comment type="similarity">
    <text evidence="7">Belongs to the binding-protein-dependent transport system permease family.</text>
</comment>
<dbReference type="Pfam" id="PF00528">
    <property type="entry name" value="BPD_transp_1"/>
    <property type="match status" value="1"/>
</dbReference>
<dbReference type="InterPro" id="IPR000515">
    <property type="entry name" value="MetI-like"/>
</dbReference>
<keyword evidence="3" id="KW-1003">Cell membrane</keyword>
<feature type="transmembrane region" description="Helical" evidence="7">
    <location>
        <begin position="66"/>
        <end position="87"/>
    </location>
</feature>
<evidence type="ECO:0000256" key="3">
    <source>
        <dbReference type="ARBA" id="ARBA00022475"/>
    </source>
</evidence>
<evidence type="ECO:0000256" key="6">
    <source>
        <dbReference type="ARBA" id="ARBA00023136"/>
    </source>
</evidence>
<accession>A0AAU0MI36</accession>
<protein>
    <submittedName>
        <fullName evidence="9">ABC transporter permease</fullName>
    </submittedName>
</protein>
<name>A0AAU0MI36_9MICO</name>
<sequence>MTPTVRRWAQSWAIPIVVIVVWELVTRTGLLDPRFFPPLSDIVATAFEQLVNGRLGLDLVLTVQRLIVAFALAAVFGVAIGVASGRWRTVELLIRPITDTLYPLPKIALLPLFIIIVGRGEVAYIITAFATAFFQIIISTRGTVRDVPTDLIEAGRNFGATGIRFFTRLLFPAIAPGLLNGLRLGMATCLITLIAAEFVGAEFGLGAAIRRAGQQFAIDEVYAGILIVGLLGLLINVLFRLVTPLVLPWQRRTRPAAARSVAGR</sequence>
<reference evidence="9 10" key="1">
    <citation type="submission" date="2023-10" db="EMBL/GenBank/DDBJ databases">
        <title>Y20.</title>
        <authorList>
            <person name="Zhang G."/>
            <person name="Ding Y."/>
        </authorList>
    </citation>
    <scope>NUCLEOTIDE SEQUENCE [LARGE SCALE GENOMIC DNA]</scope>
    <source>
        <strain evidence="9 10">Y20</strain>
    </source>
</reference>
<dbReference type="KEGG" id="mliy:RYJ27_02525"/>
<evidence type="ECO:0000256" key="4">
    <source>
        <dbReference type="ARBA" id="ARBA00022692"/>
    </source>
</evidence>
<dbReference type="PANTHER" id="PTHR30151:SF0">
    <property type="entry name" value="ABC TRANSPORTER PERMEASE PROTEIN MJ0413-RELATED"/>
    <property type="match status" value="1"/>
</dbReference>
<keyword evidence="6 7" id="KW-0472">Membrane</keyword>
<dbReference type="Gene3D" id="1.10.3720.10">
    <property type="entry name" value="MetI-like"/>
    <property type="match status" value="1"/>
</dbReference>
<dbReference type="Proteomes" id="UP001329313">
    <property type="component" value="Chromosome"/>
</dbReference>
<gene>
    <name evidence="9" type="ORF">RYJ27_02525</name>
</gene>
<dbReference type="PROSITE" id="PS50928">
    <property type="entry name" value="ABC_TM1"/>
    <property type="match status" value="1"/>
</dbReference>
<feature type="transmembrane region" description="Helical" evidence="7">
    <location>
        <begin position="221"/>
        <end position="242"/>
    </location>
</feature>
<evidence type="ECO:0000313" key="9">
    <source>
        <dbReference type="EMBL" id="WOQ70117.1"/>
    </source>
</evidence>
<keyword evidence="4 7" id="KW-0812">Transmembrane</keyword>
<keyword evidence="5 7" id="KW-1133">Transmembrane helix</keyword>
<dbReference type="EMBL" id="CP137080">
    <property type="protein sequence ID" value="WOQ70117.1"/>
    <property type="molecule type" value="Genomic_DNA"/>
</dbReference>
<proteinExistence type="inferred from homology"/>
<comment type="subcellular location">
    <subcellularLocation>
        <location evidence="1 7">Cell membrane</location>
        <topology evidence="1 7">Multi-pass membrane protein</topology>
    </subcellularLocation>
</comment>
<feature type="transmembrane region" description="Helical" evidence="7">
    <location>
        <begin position="12"/>
        <end position="30"/>
    </location>
</feature>
<evidence type="ECO:0000256" key="2">
    <source>
        <dbReference type="ARBA" id="ARBA00022448"/>
    </source>
</evidence>
<dbReference type="PANTHER" id="PTHR30151">
    <property type="entry name" value="ALKANE SULFONATE ABC TRANSPORTER-RELATED, MEMBRANE SUBUNIT"/>
    <property type="match status" value="1"/>
</dbReference>
<feature type="transmembrane region" description="Helical" evidence="7">
    <location>
        <begin position="158"/>
        <end position="179"/>
    </location>
</feature>
<feature type="transmembrane region" description="Helical" evidence="7">
    <location>
        <begin position="186"/>
        <end position="209"/>
    </location>
</feature>
<evidence type="ECO:0000259" key="8">
    <source>
        <dbReference type="PROSITE" id="PS50928"/>
    </source>
</evidence>
<evidence type="ECO:0000256" key="1">
    <source>
        <dbReference type="ARBA" id="ARBA00004651"/>
    </source>
</evidence>
<dbReference type="GO" id="GO:0055085">
    <property type="term" value="P:transmembrane transport"/>
    <property type="evidence" value="ECO:0007669"/>
    <property type="project" value="InterPro"/>
</dbReference>
<dbReference type="CDD" id="cd06261">
    <property type="entry name" value="TM_PBP2"/>
    <property type="match status" value="1"/>
</dbReference>
<dbReference type="GO" id="GO:0005886">
    <property type="term" value="C:plasma membrane"/>
    <property type="evidence" value="ECO:0007669"/>
    <property type="project" value="UniProtKB-SubCell"/>
</dbReference>